<dbReference type="Pfam" id="PF03401">
    <property type="entry name" value="TctC"/>
    <property type="match status" value="1"/>
</dbReference>
<protein>
    <submittedName>
        <fullName evidence="3">Tripartite-type tricarboxylate transporter receptor subunit TctC</fullName>
    </submittedName>
</protein>
<gene>
    <name evidence="3" type="ORF">EV686_10882</name>
</gene>
<dbReference type="PIRSF" id="PIRSF017082">
    <property type="entry name" value="YflP"/>
    <property type="match status" value="1"/>
</dbReference>
<dbReference type="EMBL" id="SMBX01000008">
    <property type="protein sequence ID" value="TCU95239.1"/>
    <property type="molecule type" value="Genomic_DNA"/>
</dbReference>
<evidence type="ECO:0000313" key="4">
    <source>
        <dbReference type="Proteomes" id="UP000294692"/>
    </source>
</evidence>
<evidence type="ECO:0000256" key="2">
    <source>
        <dbReference type="SAM" id="SignalP"/>
    </source>
</evidence>
<sequence>MKHSIRQLVLRMAMLGIACFSATSALGQTAYPDKAIRMIVPLAAGSAVDKAARVVTQHMSQTLGQSIVIENQPGASGIIGAERVAKAEPDGYTIGGFNDSILTMVPHLHKEMPWDPIKDFTSVSLVGTVEWGLIVPAASKIRTAADLIKEAKAKPGSLMYSSGGNGSPQHIAMALFASKAGIKMMHVPYKGATPAAVAVAAGEVQAGFQGIATAIGLIQSEKLRLLAVTTPERLPQFPDTPTVNESGLPGFAFNSWFLIVAPAGTSPEIAEKLSRAARQALEDKEVVSQLSVIGMTPRGTTPDELAQATKDNLELYRRLLLDNGIQPE</sequence>
<proteinExistence type="inferred from homology"/>
<evidence type="ECO:0000256" key="1">
    <source>
        <dbReference type="ARBA" id="ARBA00006987"/>
    </source>
</evidence>
<feature type="chain" id="PRO_5020958736" evidence="2">
    <location>
        <begin position="28"/>
        <end position="328"/>
    </location>
</feature>
<keyword evidence="3" id="KW-0675">Receptor</keyword>
<dbReference type="PANTHER" id="PTHR42928">
    <property type="entry name" value="TRICARBOXYLATE-BINDING PROTEIN"/>
    <property type="match status" value="1"/>
</dbReference>
<comment type="caution">
    <text evidence="3">The sequence shown here is derived from an EMBL/GenBank/DDBJ whole genome shotgun (WGS) entry which is preliminary data.</text>
</comment>
<keyword evidence="2" id="KW-0732">Signal</keyword>
<reference evidence="3 4" key="1">
    <citation type="submission" date="2019-03" db="EMBL/GenBank/DDBJ databases">
        <title>Genomic Encyclopedia of Type Strains, Phase IV (KMG-IV): sequencing the most valuable type-strain genomes for metagenomic binning, comparative biology and taxonomic classification.</title>
        <authorList>
            <person name="Goeker M."/>
        </authorList>
    </citation>
    <scope>NUCLEOTIDE SEQUENCE [LARGE SCALE GENOMIC DNA]</scope>
    <source>
        <strain evidence="3 4">DSM 100048</strain>
    </source>
</reference>
<keyword evidence="4" id="KW-1185">Reference proteome</keyword>
<evidence type="ECO:0000313" key="3">
    <source>
        <dbReference type="EMBL" id="TCU95239.1"/>
    </source>
</evidence>
<dbReference type="Gene3D" id="3.40.190.10">
    <property type="entry name" value="Periplasmic binding protein-like II"/>
    <property type="match status" value="1"/>
</dbReference>
<accession>A0A4V2VQM6</accession>
<dbReference type="CDD" id="cd07012">
    <property type="entry name" value="PBP2_Bug_TTT"/>
    <property type="match status" value="1"/>
</dbReference>
<dbReference type="InterPro" id="IPR042100">
    <property type="entry name" value="Bug_dom1"/>
</dbReference>
<feature type="signal peptide" evidence="2">
    <location>
        <begin position="1"/>
        <end position="27"/>
    </location>
</feature>
<organism evidence="3 4">
    <name type="scientific">Paracandidimonas soli</name>
    <dbReference type="NCBI Taxonomy" id="1917182"/>
    <lineage>
        <taxon>Bacteria</taxon>
        <taxon>Pseudomonadati</taxon>
        <taxon>Pseudomonadota</taxon>
        <taxon>Betaproteobacteria</taxon>
        <taxon>Burkholderiales</taxon>
        <taxon>Alcaligenaceae</taxon>
        <taxon>Paracandidimonas</taxon>
    </lineage>
</organism>
<dbReference type="Proteomes" id="UP000294692">
    <property type="component" value="Unassembled WGS sequence"/>
</dbReference>
<dbReference type="Gene3D" id="3.40.190.150">
    <property type="entry name" value="Bordetella uptake gene, domain 1"/>
    <property type="match status" value="1"/>
</dbReference>
<dbReference type="InterPro" id="IPR005064">
    <property type="entry name" value="BUG"/>
</dbReference>
<name>A0A4V2VQM6_9BURK</name>
<dbReference type="RefSeq" id="WP_243650900.1">
    <property type="nucleotide sequence ID" value="NZ_JBHRVM010000001.1"/>
</dbReference>
<dbReference type="AlphaFoldDB" id="A0A4V2VQM6"/>
<dbReference type="SUPFAM" id="SSF53850">
    <property type="entry name" value="Periplasmic binding protein-like II"/>
    <property type="match status" value="1"/>
</dbReference>
<comment type="similarity">
    <text evidence="1">Belongs to the UPF0065 (bug) family.</text>
</comment>
<dbReference type="PANTHER" id="PTHR42928:SF5">
    <property type="entry name" value="BLR1237 PROTEIN"/>
    <property type="match status" value="1"/>
</dbReference>